<reference evidence="1" key="2">
    <citation type="submission" date="2025-08" db="UniProtKB">
        <authorList>
            <consortium name="Ensembl"/>
        </authorList>
    </citation>
    <scope>IDENTIFICATION</scope>
</reference>
<keyword evidence="2" id="KW-1185">Reference proteome</keyword>
<reference evidence="1" key="3">
    <citation type="submission" date="2025-09" db="UniProtKB">
        <authorList>
            <consortium name="Ensembl"/>
        </authorList>
    </citation>
    <scope>IDENTIFICATION</scope>
</reference>
<protein>
    <submittedName>
        <fullName evidence="1">Uncharacterized protein</fullName>
    </submittedName>
</protein>
<evidence type="ECO:0000313" key="2">
    <source>
        <dbReference type="Proteomes" id="UP000008227"/>
    </source>
</evidence>
<dbReference type="InParanoid" id="A0A286ZR18"/>
<evidence type="ECO:0000313" key="1">
    <source>
        <dbReference type="Ensembl" id="ENSSSCP00000033916.2"/>
    </source>
</evidence>
<proteinExistence type="predicted"/>
<dbReference type="STRING" id="9823.ENSSSCP00000033916"/>
<dbReference type="Proteomes" id="UP000008227">
    <property type="component" value="Unassembled WGS sequence"/>
</dbReference>
<organism evidence="1 2">
    <name type="scientific">Sus scrofa</name>
    <name type="common">Pig</name>
    <dbReference type="NCBI Taxonomy" id="9823"/>
    <lineage>
        <taxon>Eukaryota</taxon>
        <taxon>Metazoa</taxon>
        <taxon>Chordata</taxon>
        <taxon>Craniata</taxon>
        <taxon>Vertebrata</taxon>
        <taxon>Euteleostomi</taxon>
        <taxon>Mammalia</taxon>
        <taxon>Eutheria</taxon>
        <taxon>Laurasiatheria</taxon>
        <taxon>Artiodactyla</taxon>
        <taxon>Suina</taxon>
        <taxon>Suidae</taxon>
        <taxon>Sus</taxon>
    </lineage>
</organism>
<accession>A0A286ZR18</accession>
<dbReference type="Ensembl" id="ENSSSCT00000055281.2">
    <property type="protein sequence ID" value="ENSSSCP00000033916.2"/>
    <property type="gene ID" value="ENSSSCG00000035465.2"/>
</dbReference>
<name>A0A286ZR18_PIG</name>
<sequence length="85" mass="9149">MLLASMLEMPLAMNQDQFYRQGDHVDLPDLGPGYPGNGLSLVVPSGGVPEEPRIKMLHHTTILALASTIWTVKETGSGGGLLCRF</sequence>
<reference evidence="1" key="1">
    <citation type="journal article" date="2020" name="Gigascience">
        <title>An improved pig reference genome sequence to enable pig genetics and genomics research.</title>
        <authorList>
            <person name="Warr A."/>
            <person name="Affara N."/>
            <person name="Aken B."/>
            <person name="Beiki H."/>
            <person name="Bickhart D.M."/>
            <person name="Billis K."/>
            <person name="Chow W."/>
            <person name="Eory L."/>
            <person name="Finlayson H.A."/>
            <person name="Flicek P."/>
            <person name="Giron C.G."/>
            <person name="Griffin D.K."/>
            <person name="Hall R."/>
            <person name="Hannum G."/>
            <person name="Hourlier T."/>
            <person name="Howe K."/>
            <person name="Hume D.A."/>
            <person name="Izuogu O."/>
            <person name="Kim K."/>
            <person name="Koren S."/>
            <person name="Liu H."/>
            <person name="Manchanda N."/>
            <person name="Martin F.J."/>
            <person name="Nonneman D.J."/>
            <person name="O'Connor R.E."/>
            <person name="Phillippy A.M."/>
            <person name="Rohrer G.A."/>
            <person name="Rosen B.D."/>
            <person name="Rund L.A."/>
            <person name="Sargent C.A."/>
            <person name="Schook L.B."/>
            <person name="Schroeder S.G."/>
            <person name="Schwartz A.S."/>
            <person name="Skinner B.M."/>
            <person name="Talbot R."/>
            <person name="Tseng E."/>
            <person name="Tuggle C.K."/>
            <person name="Watson M."/>
            <person name="Smith T.P.L."/>
            <person name="Archibald A.L."/>
        </authorList>
    </citation>
    <scope>NUCLEOTIDE SEQUENCE [LARGE SCALE GENOMIC DNA]</scope>
    <source>
        <strain evidence="1">Duroc</strain>
    </source>
</reference>
<dbReference type="GeneTree" id="ENSGT00980000199553"/>
<dbReference type="AlphaFoldDB" id="A0A286ZR18"/>